<dbReference type="AlphaFoldDB" id="A0A0D7E6W2"/>
<feature type="compositionally biased region" description="Basic and acidic residues" evidence="1">
    <location>
        <begin position="105"/>
        <end position="117"/>
    </location>
</feature>
<dbReference type="RefSeq" id="WP_044416897.1">
    <property type="nucleotide sequence ID" value="NZ_JXXE01000585.1"/>
</dbReference>
<reference evidence="3 4" key="1">
    <citation type="submission" date="2014-11" db="EMBL/GenBank/DDBJ databases">
        <title>Genomics and ecophysiology of heterotrophic nitrogen fixing bacteria isolated from estuarine surface water.</title>
        <authorList>
            <person name="Bentzon-Tilia M."/>
            <person name="Severin I."/>
            <person name="Hansen L.H."/>
            <person name="Riemann L."/>
        </authorList>
    </citation>
    <scope>NUCLEOTIDE SEQUENCE [LARGE SCALE GENOMIC DNA]</scope>
    <source>
        <strain evidence="3 4">BAL398</strain>
    </source>
</reference>
<evidence type="ECO:0000313" key="3">
    <source>
        <dbReference type="EMBL" id="KIZ36301.1"/>
    </source>
</evidence>
<feature type="domain" description="DUF7146" evidence="2">
    <location>
        <begin position="123"/>
        <end position="195"/>
    </location>
</feature>
<dbReference type="EMBL" id="JXXE01000585">
    <property type="protein sequence ID" value="KIZ36301.1"/>
    <property type="molecule type" value="Genomic_DNA"/>
</dbReference>
<feature type="non-terminal residue" evidence="3">
    <location>
        <position position="195"/>
    </location>
</feature>
<gene>
    <name evidence="3" type="ORF">OO17_24905</name>
</gene>
<evidence type="ECO:0000256" key="1">
    <source>
        <dbReference type="SAM" id="MobiDB-lite"/>
    </source>
</evidence>
<sequence>MARQDASELAIRLGRQAEAVCRHYLSAGHREGRYWLVGDVRNTRGRSMFVRLKGGETGKGAAGKWTDAATGEHGDLLDVIRESCGLVDFKDVADEARTFLSMPHPEPDRPHGGERKSPAQTGSPEAARRLFGMAQPISGTLVKTYLRTRGITDLHGTGSLRFHPRCYYRPDEYSPTETWPAMIASVTDLAGHQTG</sequence>
<accession>A0A0D7E6W2</accession>
<dbReference type="Pfam" id="PF23639">
    <property type="entry name" value="DUF7146"/>
    <property type="match status" value="1"/>
</dbReference>
<feature type="region of interest" description="Disordered" evidence="1">
    <location>
        <begin position="101"/>
        <end position="124"/>
    </location>
</feature>
<comment type="caution">
    <text evidence="3">The sequence shown here is derived from an EMBL/GenBank/DDBJ whole genome shotgun (WGS) entry which is preliminary data.</text>
</comment>
<evidence type="ECO:0000259" key="2">
    <source>
        <dbReference type="Pfam" id="PF23639"/>
    </source>
</evidence>
<dbReference type="InterPro" id="IPR055570">
    <property type="entry name" value="DUF7146"/>
</dbReference>
<evidence type="ECO:0000313" key="4">
    <source>
        <dbReference type="Proteomes" id="UP000032515"/>
    </source>
</evidence>
<protein>
    <submittedName>
        <fullName evidence="3">DNA primase</fullName>
    </submittedName>
</protein>
<name>A0A0D7E6W2_RHOPL</name>
<proteinExistence type="predicted"/>
<organism evidence="3 4">
    <name type="scientific">Rhodopseudomonas palustris</name>
    <dbReference type="NCBI Taxonomy" id="1076"/>
    <lineage>
        <taxon>Bacteria</taxon>
        <taxon>Pseudomonadati</taxon>
        <taxon>Pseudomonadota</taxon>
        <taxon>Alphaproteobacteria</taxon>
        <taxon>Hyphomicrobiales</taxon>
        <taxon>Nitrobacteraceae</taxon>
        <taxon>Rhodopseudomonas</taxon>
    </lineage>
</organism>
<dbReference type="Proteomes" id="UP000032515">
    <property type="component" value="Unassembled WGS sequence"/>
</dbReference>